<name>A0ABW3IZY7_9FLAO</name>
<sequence length="176" mass="21131">MKTEQFKYMLSNLENIQSIVKLVISVLFCQMVGIASILFSQTENNYWYESYILNTWKISIYSFGAIWVLLYFLVGNSLWYVWTSKINYKLKNQAIQLFLIQLFLNFLWFVLFFNLHFVVFAFFIISILFVFILMLIIQLFKISKTAFYILIPYMGWVIYELILNIKILLVFNSYQA</sequence>
<dbReference type="InterPro" id="IPR004307">
    <property type="entry name" value="TspO_MBR"/>
</dbReference>
<keyword evidence="8" id="KW-1185">Reference proteome</keyword>
<feature type="transmembrane region" description="Helical" evidence="6">
    <location>
        <begin position="147"/>
        <end position="171"/>
    </location>
</feature>
<dbReference type="CDD" id="cd15904">
    <property type="entry name" value="TSPO_MBR"/>
    <property type="match status" value="1"/>
</dbReference>
<dbReference type="PIRSF" id="PIRSF005859">
    <property type="entry name" value="PBR"/>
    <property type="match status" value="1"/>
</dbReference>
<evidence type="ECO:0000313" key="7">
    <source>
        <dbReference type="EMBL" id="MFD0983501.1"/>
    </source>
</evidence>
<evidence type="ECO:0000256" key="2">
    <source>
        <dbReference type="ARBA" id="ARBA00007524"/>
    </source>
</evidence>
<keyword evidence="3 6" id="KW-0812">Transmembrane</keyword>
<accession>A0ABW3IZY7</accession>
<dbReference type="EMBL" id="JBHTIZ010000010">
    <property type="protein sequence ID" value="MFD0983501.1"/>
    <property type="molecule type" value="Genomic_DNA"/>
</dbReference>
<dbReference type="PANTHER" id="PTHR10057:SF0">
    <property type="entry name" value="TRANSLOCATOR PROTEIN"/>
    <property type="match status" value="1"/>
</dbReference>
<feature type="transmembrane region" description="Helical" evidence="6">
    <location>
        <begin position="119"/>
        <end position="140"/>
    </location>
</feature>
<proteinExistence type="inferred from homology"/>
<feature type="transmembrane region" description="Helical" evidence="6">
    <location>
        <begin position="94"/>
        <end position="113"/>
    </location>
</feature>
<evidence type="ECO:0000256" key="4">
    <source>
        <dbReference type="ARBA" id="ARBA00022989"/>
    </source>
</evidence>
<comment type="caution">
    <text evidence="7">The sequence shown here is derived from an EMBL/GenBank/DDBJ whole genome shotgun (WGS) entry which is preliminary data.</text>
</comment>
<evidence type="ECO:0000256" key="1">
    <source>
        <dbReference type="ARBA" id="ARBA00004141"/>
    </source>
</evidence>
<evidence type="ECO:0000256" key="5">
    <source>
        <dbReference type="ARBA" id="ARBA00023136"/>
    </source>
</evidence>
<evidence type="ECO:0000256" key="3">
    <source>
        <dbReference type="ARBA" id="ARBA00022692"/>
    </source>
</evidence>
<gene>
    <name evidence="7" type="ORF">ACFQ0S_03330</name>
</gene>
<dbReference type="RefSeq" id="WP_379753468.1">
    <property type="nucleotide sequence ID" value="NZ_JBHSYB010000008.1"/>
</dbReference>
<keyword evidence="4 6" id="KW-1133">Transmembrane helix</keyword>
<organism evidence="7 8">
    <name type="scientific">Flavobacterium myungsuense</name>
    <dbReference type="NCBI Taxonomy" id="651823"/>
    <lineage>
        <taxon>Bacteria</taxon>
        <taxon>Pseudomonadati</taxon>
        <taxon>Bacteroidota</taxon>
        <taxon>Flavobacteriia</taxon>
        <taxon>Flavobacteriales</taxon>
        <taxon>Flavobacteriaceae</taxon>
        <taxon>Flavobacterium</taxon>
    </lineage>
</organism>
<dbReference type="Pfam" id="PF03073">
    <property type="entry name" value="TspO_MBR"/>
    <property type="match status" value="1"/>
</dbReference>
<dbReference type="Proteomes" id="UP001597051">
    <property type="component" value="Unassembled WGS sequence"/>
</dbReference>
<feature type="transmembrane region" description="Helical" evidence="6">
    <location>
        <begin position="20"/>
        <end position="40"/>
    </location>
</feature>
<dbReference type="InterPro" id="IPR038330">
    <property type="entry name" value="TspO/MBR-related_sf"/>
</dbReference>
<comment type="similarity">
    <text evidence="2">Belongs to the TspO/BZRP family.</text>
</comment>
<comment type="subcellular location">
    <subcellularLocation>
        <location evidence="1">Membrane</location>
        <topology evidence="1">Multi-pass membrane protein</topology>
    </subcellularLocation>
</comment>
<keyword evidence="5 6" id="KW-0472">Membrane</keyword>
<evidence type="ECO:0000313" key="8">
    <source>
        <dbReference type="Proteomes" id="UP001597051"/>
    </source>
</evidence>
<evidence type="ECO:0000256" key="6">
    <source>
        <dbReference type="SAM" id="Phobius"/>
    </source>
</evidence>
<protein>
    <submittedName>
        <fullName evidence="7">TspO/MBR family protein</fullName>
    </submittedName>
</protein>
<dbReference type="Gene3D" id="1.20.1260.100">
    <property type="entry name" value="TspO/MBR protein"/>
    <property type="match status" value="1"/>
</dbReference>
<reference evidence="8" key="1">
    <citation type="journal article" date="2019" name="Int. J. Syst. Evol. Microbiol.">
        <title>The Global Catalogue of Microorganisms (GCM) 10K type strain sequencing project: providing services to taxonomists for standard genome sequencing and annotation.</title>
        <authorList>
            <consortium name="The Broad Institute Genomics Platform"/>
            <consortium name="The Broad Institute Genome Sequencing Center for Infectious Disease"/>
            <person name="Wu L."/>
            <person name="Ma J."/>
        </authorList>
    </citation>
    <scope>NUCLEOTIDE SEQUENCE [LARGE SCALE GENOMIC DNA]</scope>
    <source>
        <strain evidence="8">CECT 7649</strain>
    </source>
</reference>
<feature type="transmembrane region" description="Helical" evidence="6">
    <location>
        <begin position="60"/>
        <end position="82"/>
    </location>
</feature>
<dbReference type="PANTHER" id="PTHR10057">
    <property type="entry name" value="PERIPHERAL-TYPE BENZODIAZEPINE RECEPTOR"/>
    <property type="match status" value="1"/>
</dbReference>